<dbReference type="InterPro" id="IPR050410">
    <property type="entry name" value="CCR4/nocturin_mRNA_transcr"/>
</dbReference>
<protein>
    <submittedName>
        <fullName evidence="2">Endonuclease/exonuclease/phosphatase like protein</fullName>
    </submittedName>
</protein>
<dbReference type="Pfam" id="PF03372">
    <property type="entry name" value="Exo_endo_phos"/>
    <property type="match status" value="1"/>
</dbReference>
<gene>
    <name evidence="2" type="ORF">BgAZ_306170</name>
</gene>
<feature type="domain" description="Endonuclease/exonuclease/phosphatase" evidence="1">
    <location>
        <begin position="149"/>
        <end position="362"/>
    </location>
</feature>
<keyword evidence="2" id="KW-0540">Nuclease</keyword>
<dbReference type="EMBL" id="JAVEPI010000003">
    <property type="protein sequence ID" value="KAK1443099.1"/>
    <property type="molecule type" value="Genomic_DNA"/>
</dbReference>
<name>A0AAD8LIZ7_BABGI</name>
<evidence type="ECO:0000313" key="3">
    <source>
        <dbReference type="Proteomes" id="UP001230268"/>
    </source>
</evidence>
<dbReference type="PANTHER" id="PTHR12121">
    <property type="entry name" value="CARBON CATABOLITE REPRESSOR PROTEIN 4"/>
    <property type="match status" value="1"/>
</dbReference>
<evidence type="ECO:0000313" key="2">
    <source>
        <dbReference type="EMBL" id="KAK1443099.1"/>
    </source>
</evidence>
<dbReference type="Proteomes" id="UP001230268">
    <property type="component" value="Unassembled WGS sequence"/>
</dbReference>
<dbReference type="GO" id="GO:0004519">
    <property type="term" value="F:endonuclease activity"/>
    <property type="evidence" value="ECO:0007669"/>
    <property type="project" value="UniProtKB-KW"/>
</dbReference>
<reference evidence="2" key="1">
    <citation type="submission" date="2023-08" db="EMBL/GenBank/DDBJ databases">
        <title>Draft sequence of the Babesia gibsoni genome.</title>
        <authorList>
            <person name="Yamagishi J.Y."/>
            <person name="Xuan X.X."/>
        </authorList>
    </citation>
    <scope>NUCLEOTIDE SEQUENCE</scope>
    <source>
        <strain evidence="2">Azabu</strain>
    </source>
</reference>
<dbReference type="SUPFAM" id="SSF56219">
    <property type="entry name" value="DNase I-like"/>
    <property type="match status" value="1"/>
</dbReference>
<dbReference type="InterPro" id="IPR036691">
    <property type="entry name" value="Endo/exonu/phosph_ase_sf"/>
</dbReference>
<dbReference type="GO" id="GO:0000175">
    <property type="term" value="F:3'-5'-RNA exonuclease activity"/>
    <property type="evidence" value="ECO:0007669"/>
    <property type="project" value="TreeGrafter"/>
</dbReference>
<evidence type="ECO:0000259" key="1">
    <source>
        <dbReference type="Pfam" id="PF03372"/>
    </source>
</evidence>
<accession>A0AAD8LIZ7</accession>
<proteinExistence type="predicted"/>
<dbReference type="Gene3D" id="3.60.10.10">
    <property type="entry name" value="Endonuclease/exonuclease/phosphatase"/>
    <property type="match status" value="1"/>
</dbReference>
<sequence length="574" mass="65124">MIDCSSMGLGGSLCVAGHSQQVEADSDDANKCTEEANDCNGANTLKELPITHNMDCSDQSDMFLNTKTDSVFVPNFSNLNNGTIHPDTLESIVHKLDATYIGTGSPMCLNKNVNKEGDSLVERQWSPKSKPVENDQQLGQFHFKPLQVMSFNVLARSLVDNKYIANNRNVMSWHSRKYAILDVITAAKADVVCLQEIDQEEYEQFFLNEFKKLGYGSVYKKKKTPKSDGVCILYQEDRFDVIFHNSIEFPMHDIDYDRLQVAIIMALVDKHSRRESDTCSPVKDIYIVANTHLLFNKNRGDIKFSQLCAMLSAVSDAERLCLEYIGEEAEKQPKPAIIMCGDYNFTPQSLLYHFLSKGFAVIRNCNAKLISGQYLMHDWTYKTEQASHSKSGITVGNFERNYISEIYGTGNNEDWVEPLSKSPSIELFTKIPDWISSDIKLRESISNYVKRVTERGPEAYSPEVRASDAVEETSDDQQELTDSGLVYCPFKFGSAYSIYDPWLKCYNEPAFTAFHGWQRGCVDYIWYTKDELEVESIYELPPYGDVKAQGNLPNKGWPSSDHFSLISQLKRRSS</sequence>
<keyword evidence="3" id="KW-1185">Reference proteome</keyword>
<comment type="caution">
    <text evidence="2">The sequence shown here is derived from an EMBL/GenBank/DDBJ whole genome shotgun (WGS) entry which is preliminary data.</text>
</comment>
<dbReference type="AlphaFoldDB" id="A0AAD8LIZ7"/>
<dbReference type="PANTHER" id="PTHR12121:SF34">
    <property type="entry name" value="PROTEIN ANGEL"/>
    <property type="match status" value="1"/>
</dbReference>
<keyword evidence="2" id="KW-0255">Endonuclease</keyword>
<keyword evidence="2" id="KW-0378">Hydrolase</keyword>
<organism evidence="2 3">
    <name type="scientific">Babesia gibsoni</name>
    <dbReference type="NCBI Taxonomy" id="33632"/>
    <lineage>
        <taxon>Eukaryota</taxon>
        <taxon>Sar</taxon>
        <taxon>Alveolata</taxon>
        <taxon>Apicomplexa</taxon>
        <taxon>Aconoidasida</taxon>
        <taxon>Piroplasmida</taxon>
        <taxon>Babesiidae</taxon>
        <taxon>Babesia</taxon>
    </lineage>
</organism>
<dbReference type="InterPro" id="IPR005135">
    <property type="entry name" value="Endo/exonuclease/phosphatase"/>
</dbReference>